<protein>
    <recommendedName>
        <fullName evidence="3">Sodium-dependent dicarboxylate transporter SdcS</fullName>
    </recommendedName>
    <alternativeName>
        <fullName evidence="8">Na(+)/dicarboxylate symporter</fullName>
    </alternativeName>
</protein>
<feature type="region of interest" description="Disordered" evidence="9">
    <location>
        <begin position="1"/>
        <end position="42"/>
    </location>
</feature>
<evidence type="ECO:0000256" key="9">
    <source>
        <dbReference type="SAM" id="MobiDB-lite"/>
    </source>
</evidence>
<dbReference type="NCBIfam" id="TIGR00785">
    <property type="entry name" value="dass"/>
    <property type="match status" value="1"/>
</dbReference>
<evidence type="ECO:0000256" key="1">
    <source>
        <dbReference type="ARBA" id="ARBA00004141"/>
    </source>
</evidence>
<keyword evidence="5 10" id="KW-0812">Transmembrane</keyword>
<organism evidence="11 12">
    <name type="scientific">Georgenia daeguensis</name>
    <dbReference type="NCBI Taxonomy" id="908355"/>
    <lineage>
        <taxon>Bacteria</taxon>
        <taxon>Bacillati</taxon>
        <taxon>Actinomycetota</taxon>
        <taxon>Actinomycetes</taxon>
        <taxon>Micrococcales</taxon>
        <taxon>Bogoriellaceae</taxon>
        <taxon>Georgenia</taxon>
    </lineage>
</organism>
<feature type="transmembrane region" description="Helical" evidence="10">
    <location>
        <begin position="549"/>
        <end position="572"/>
    </location>
</feature>
<dbReference type="InterPro" id="IPR031312">
    <property type="entry name" value="Na/sul_symport_CS"/>
</dbReference>
<evidence type="ECO:0000256" key="8">
    <source>
        <dbReference type="ARBA" id="ARBA00031174"/>
    </source>
</evidence>
<feature type="transmembrane region" description="Helical" evidence="10">
    <location>
        <begin position="297"/>
        <end position="322"/>
    </location>
</feature>
<feature type="transmembrane region" description="Helical" evidence="10">
    <location>
        <begin position="386"/>
        <end position="405"/>
    </location>
</feature>
<dbReference type="Pfam" id="PF00939">
    <property type="entry name" value="Na_sulph_symp"/>
    <property type="match status" value="1"/>
</dbReference>
<feature type="transmembrane region" description="Helical" evidence="10">
    <location>
        <begin position="355"/>
        <end position="374"/>
    </location>
</feature>
<accession>A0ABP8ESI8</accession>
<evidence type="ECO:0000256" key="3">
    <source>
        <dbReference type="ARBA" id="ARBA00020150"/>
    </source>
</evidence>
<evidence type="ECO:0000256" key="5">
    <source>
        <dbReference type="ARBA" id="ARBA00022692"/>
    </source>
</evidence>
<comment type="subcellular location">
    <subcellularLocation>
        <location evidence="1">Membrane</location>
        <topology evidence="1">Multi-pass membrane protein</topology>
    </subcellularLocation>
</comment>
<reference evidence="12" key="1">
    <citation type="journal article" date="2019" name="Int. J. Syst. Evol. Microbiol.">
        <title>The Global Catalogue of Microorganisms (GCM) 10K type strain sequencing project: providing services to taxonomists for standard genome sequencing and annotation.</title>
        <authorList>
            <consortium name="The Broad Institute Genomics Platform"/>
            <consortium name="The Broad Institute Genome Sequencing Center for Infectious Disease"/>
            <person name="Wu L."/>
            <person name="Ma J."/>
        </authorList>
    </citation>
    <scope>NUCLEOTIDE SEQUENCE [LARGE SCALE GENOMIC DNA]</scope>
    <source>
        <strain evidence="12">JCM 17459</strain>
    </source>
</reference>
<feature type="transmembrane region" description="Helical" evidence="10">
    <location>
        <begin position="458"/>
        <end position="478"/>
    </location>
</feature>
<comment type="similarity">
    <text evidence="2">Belongs to the SLC13A/DASS transporter (TC 2.A.47) family. NADC subfamily.</text>
</comment>
<keyword evidence="7 10" id="KW-0472">Membrane</keyword>
<keyword evidence="12" id="KW-1185">Reference proteome</keyword>
<dbReference type="RefSeq" id="WP_345038965.1">
    <property type="nucleotide sequence ID" value="NZ_BAABBA010000005.1"/>
</dbReference>
<feature type="transmembrane region" description="Helical" evidence="10">
    <location>
        <begin position="85"/>
        <end position="102"/>
    </location>
</feature>
<gene>
    <name evidence="11" type="ORF">GCM10022262_12780</name>
</gene>
<sequence length="573" mass="59575">MSDSHSRQGREHQGGRTLPDAVGADGGGDTGRGADGGPSPTATVERIAVAPGSSTERGGGTYRTFDEVQEILSPTEQRLERLRRTVGLFLGPLAGIAVYLATGTLDEPAQRLAGILVFVIVYWITEAIPIPVTAMLAISLVVIFSVAPAPEVFALFGNPTLFVFVGGFIIAESMRKHGLDRRFAFGVLSLPGVGSSVVRIIIAFGAITALLSGFVSNTATAAMMMPIGVGIVTFIAGVMSAESGKELDPRRLRFATALMLMVAYGASVGGLLTPVGSPPNLIGRGLIEEATGETIPFFTWMVLAFPIVLLMFVALCFILIALNRPETKRISGVEEYVRLEREQLGPMGRGGRNTLIAFGVAVVLWVTPGVVALFTGGEGEFYESVLARMNEGAVAVVAASLLFLLPIDFSRRQFTISWNDAAKIDWGTILLFGAGITLGSLLGSTGLAERMGGALSDLLGVSSLLGLTLLATVIAVIISETTSNTASVGVVVPIVIPLAEAAGVNPVIPAVAAIFGASFGFMLPVSTPPNAIVYGTGMVPIMKMVRSGIVFDIVGIVLIVAGVMAMGAVLGLG</sequence>
<feature type="transmembrane region" description="Helical" evidence="10">
    <location>
        <begin position="183"/>
        <end position="207"/>
    </location>
</feature>
<feature type="transmembrane region" description="Helical" evidence="10">
    <location>
        <begin position="252"/>
        <end position="277"/>
    </location>
</feature>
<evidence type="ECO:0000256" key="2">
    <source>
        <dbReference type="ARBA" id="ARBA00006772"/>
    </source>
</evidence>
<evidence type="ECO:0000313" key="11">
    <source>
        <dbReference type="EMBL" id="GAA4286919.1"/>
    </source>
</evidence>
<dbReference type="CDD" id="cd01115">
    <property type="entry name" value="SLC13_permease"/>
    <property type="match status" value="1"/>
</dbReference>
<feature type="transmembrane region" description="Helical" evidence="10">
    <location>
        <begin position="510"/>
        <end position="537"/>
    </location>
</feature>
<evidence type="ECO:0000313" key="12">
    <source>
        <dbReference type="Proteomes" id="UP001499841"/>
    </source>
</evidence>
<dbReference type="PROSITE" id="PS01271">
    <property type="entry name" value="NA_SULFATE"/>
    <property type="match status" value="1"/>
</dbReference>
<dbReference type="Proteomes" id="UP001499841">
    <property type="component" value="Unassembled WGS sequence"/>
</dbReference>
<feature type="transmembrane region" description="Helical" evidence="10">
    <location>
        <begin position="153"/>
        <end position="171"/>
    </location>
</feature>
<evidence type="ECO:0000256" key="7">
    <source>
        <dbReference type="ARBA" id="ARBA00023136"/>
    </source>
</evidence>
<name>A0ABP8ESI8_9MICO</name>
<evidence type="ECO:0000256" key="10">
    <source>
        <dbReference type="SAM" id="Phobius"/>
    </source>
</evidence>
<evidence type="ECO:0000256" key="4">
    <source>
        <dbReference type="ARBA" id="ARBA00022448"/>
    </source>
</evidence>
<evidence type="ECO:0000256" key="6">
    <source>
        <dbReference type="ARBA" id="ARBA00022989"/>
    </source>
</evidence>
<keyword evidence="6 10" id="KW-1133">Transmembrane helix</keyword>
<feature type="compositionally biased region" description="Gly residues" evidence="9">
    <location>
        <begin position="24"/>
        <end position="36"/>
    </location>
</feature>
<dbReference type="PANTHER" id="PTHR10283:SF82">
    <property type="entry name" value="SOLUTE CARRIER FAMILY 13 MEMBER 2"/>
    <property type="match status" value="1"/>
</dbReference>
<dbReference type="EMBL" id="BAABBA010000005">
    <property type="protein sequence ID" value="GAA4286919.1"/>
    <property type="molecule type" value="Genomic_DNA"/>
</dbReference>
<feature type="compositionally biased region" description="Basic and acidic residues" evidence="9">
    <location>
        <begin position="1"/>
        <end position="14"/>
    </location>
</feature>
<comment type="caution">
    <text evidence="11">The sequence shown here is derived from an EMBL/GenBank/DDBJ whole genome shotgun (WGS) entry which is preliminary data.</text>
</comment>
<proteinExistence type="inferred from homology"/>
<feature type="transmembrane region" description="Helical" evidence="10">
    <location>
        <begin position="219"/>
        <end position="240"/>
    </location>
</feature>
<keyword evidence="4" id="KW-0813">Transport</keyword>
<dbReference type="PANTHER" id="PTHR10283">
    <property type="entry name" value="SOLUTE CARRIER FAMILY 13 MEMBER"/>
    <property type="match status" value="1"/>
</dbReference>
<dbReference type="InterPro" id="IPR001898">
    <property type="entry name" value="SLC13A/DASS"/>
</dbReference>
<feature type="transmembrane region" description="Helical" evidence="10">
    <location>
        <begin position="485"/>
        <end position="504"/>
    </location>
</feature>
<feature type="transmembrane region" description="Helical" evidence="10">
    <location>
        <begin position="426"/>
        <end position="446"/>
    </location>
</feature>